<dbReference type="SUPFAM" id="SSF48113">
    <property type="entry name" value="Heme-dependent peroxidases"/>
    <property type="match status" value="1"/>
</dbReference>
<accession>A0A8C8BKG9</accession>
<keyword evidence="5" id="KW-0560">Oxidoreductase</keyword>
<keyword evidence="4" id="KW-0732">Signal</keyword>
<dbReference type="GO" id="GO:0006979">
    <property type="term" value="P:response to oxidative stress"/>
    <property type="evidence" value="ECO:0007669"/>
    <property type="project" value="InterPro"/>
</dbReference>
<dbReference type="PROSITE" id="PS50292">
    <property type="entry name" value="PEROXIDASE_3"/>
    <property type="match status" value="1"/>
</dbReference>
<keyword evidence="3 9" id="KW-0479">Metal-binding</keyword>
<evidence type="ECO:0000256" key="2">
    <source>
        <dbReference type="ARBA" id="ARBA00022617"/>
    </source>
</evidence>
<dbReference type="Gene3D" id="1.10.640.10">
    <property type="entry name" value="Haem peroxidase domain superfamily, animal type"/>
    <property type="match status" value="1"/>
</dbReference>
<keyword evidence="2 9" id="KW-0349">Heme</keyword>
<evidence type="ECO:0000256" key="3">
    <source>
        <dbReference type="ARBA" id="ARBA00022723"/>
    </source>
</evidence>
<comment type="cofactor">
    <cofactor evidence="1">
        <name>heme b</name>
        <dbReference type="ChEBI" id="CHEBI:60344"/>
    </cofactor>
</comment>
<evidence type="ECO:0000256" key="7">
    <source>
        <dbReference type="ARBA" id="ARBA00023157"/>
    </source>
</evidence>
<organism evidence="10 11">
    <name type="scientific">Otus sunia</name>
    <name type="common">Oriental scops-owl</name>
    <dbReference type="NCBI Taxonomy" id="257818"/>
    <lineage>
        <taxon>Eukaryota</taxon>
        <taxon>Metazoa</taxon>
        <taxon>Chordata</taxon>
        <taxon>Craniata</taxon>
        <taxon>Vertebrata</taxon>
        <taxon>Euteleostomi</taxon>
        <taxon>Archelosauria</taxon>
        <taxon>Archosauria</taxon>
        <taxon>Dinosauria</taxon>
        <taxon>Saurischia</taxon>
        <taxon>Theropoda</taxon>
        <taxon>Coelurosauria</taxon>
        <taxon>Aves</taxon>
        <taxon>Neognathae</taxon>
        <taxon>Neoaves</taxon>
        <taxon>Telluraves</taxon>
        <taxon>Strigiformes</taxon>
        <taxon>Strigidae</taxon>
        <taxon>Otus</taxon>
    </lineage>
</organism>
<name>A0A8C8BKG9_9STRI</name>
<evidence type="ECO:0000256" key="1">
    <source>
        <dbReference type="ARBA" id="ARBA00001970"/>
    </source>
</evidence>
<proteinExistence type="inferred from homology"/>
<evidence type="ECO:0000256" key="6">
    <source>
        <dbReference type="ARBA" id="ARBA00023004"/>
    </source>
</evidence>
<evidence type="ECO:0000313" key="11">
    <source>
        <dbReference type="Proteomes" id="UP000694552"/>
    </source>
</evidence>
<evidence type="ECO:0000256" key="8">
    <source>
        <dbReference type="ARBA" id="ARBA00061342"/>
    </source>
</evidence>
<feature type="binding site" description="axial binding residue" evidence="9">
    <location>
        <position position="442"/>
    </location>
    <ligand>
        <name>heme b</name>
        <dbReference type="ChEBI" id="CHEBI:60344"/>
    </ligand>
    <ligandPart>
        <name>Fe</name>
        <dbReference type="ChEBI" id="CHEBI:18248"/>
    </ligandPart>
</feature>
<dbReference type="CDD" id="cd09824">
    <property type="entry name" value="myeloperoxidase_like"/>
    <property type="match status" value="1"/>
</dbReference>
<keyword evidence="7" id="KW-1015">Disulfide bond</keyword>
<dbReference type="GO" id="GO:0020037">
    <property type="term" value="F:heme binding"/>
    <property type="evidence" value="ECO:0007669"/>
    <property type="project" value="InterPro"/>
</dbReference>
<reference evidence="10" key="1">
    <citation type="submission" date="2025-08" db="UniProtKB">
        <authorList>
            <consortium name="Ensembl"/>
        </authorList>
    </citation>
    <scope>IDENTIFICATION</scope>
</reference>
<keyword evidence="11" id="KW-1185">Reference proteome</keyword>
<evidence type="ECO:0000256" key="5">
    <source>
        <dbReference type="ARBA" id="ARBA00023002"/>
    </source>
</evidence>
<evidence type="ECO:0000256" key="9">
    <source>
        <dbReference type="PIRSR" id="PIRSR619791-2"/>
    </source>
</evidence>
<dbReference type="Proteomes" id="UP000694552">
    <property type="component" value="Unplaced"/>
</dbReference>
<keyword evidence="6 9" id="KW-0408">Iron</keyword>
<dbReference type="InterPro" id="IPR010255">
    <property type="entry name" value="Haem_peroxidase_sf"/>
</dbReference>
<evidence type="ECO:0000256" key="4">
    <source>
        <dbReference type="ARBA" id="ARBA00022729"/>
    </source>
</evidence>
<dbReference type="AlphaFoldDB" id="A0A8C8BKG9"/>
<dbReference type="PANTHER" id="PTHR11475">
    <property type="entry name" value="OXIDASE/PEROXIDASE"/>
    <property type="match status" value="1"/>
</dbReference>
<dbReference type="Pfam" id="PF03098">
    <property type="entry name" value="An_peroxidase"/>
    <property type="match status" value="1"/>
</dbReference>
<dbReference type="InterPro" id="IPR019791">
    <property type="entry name" value="Haem_peroxidase_animal"/>
</dbReference>
<reference evidence="10" key="2">
    <citation type="submission" date="2025-09" db="UniProtKB">
        <authorList>
            <consortium name="Ensembl"/>
        </authorList>
    </citation>
    <scope>IDENTIFICATION</scope>
</reference>
<dbReference type="PRINTS" id="PR00457">
    <property type="entry name" value="ANPEROXIDASE"/>
</dbReference>
<dbReference type="PANTHER" id="PTHR11475:SF135">
    <property type="entry name" value="EOSINOPHIL PEROXIDASE"/>
    <property type="match status" value="1"/>
</dbReference>
<dbReference type="GO" id="GO:0042742">
    <property type="term" value="P:defense response to bacterium"/>
    <property type="evidence" value="ECO:0007669"/>
    <property type="project" value="TreeGrafter"/>
</dbReference>
<evidence type="ECO:0000313" key="10">
    <source>
        <dbReference type="Ensembl" id="ENSOSUP00000022484.1"/>
    </source>
</evidence>
<dbReference type="Ensembl" id="ENSOSUT00000023175.1">
    <property type="protein sequence ID" value="ENSOSUP00000022484.1"/>
    <property type="gene ID" value="ENSOSUG00000015412.1"/>
</dbReference>
<dbReference type="InterPro" id="IPR037120">
    <property type="entry name" value="Haem_peroxidase_sf_animal"/>
</dbReference>
<dbReference type="GO" id="GO:0004601">
    <property type="term" value="F:peroxidase activity"/>
    <property type="evidence" value="ECO:0007669"/>
    <property type="project" value="InterPro"/>
</dbReference>
<dbReference type="GO" id="GO:0005615">
    <property type="term" value="C:extracellular space"/>
    <property type="evidence" value="ECO:0007669"/>
    <property type="project" value="TreeGrafter"/>
</dbReference>
<dbReference type="GO" id="GO:0046872">
    <property type="term" value="F:metal ion binding"/>
    <property type="evidence" value="ECO:0007669"/>
    <property type="project" value="UniProtKB-KW"/>
</dbReference>
<sequence length="699" mass="79727">MEIYLSRALSVIVGEVLLSSLIMSEPAWDLPVLSCLNSFIFSLKKNLEEKVANPMDFLKHLKDPVGRTRSAVRAADYLETTLKLLKIKLQLSGKWRFNVTDLLDRKQKEVISKETGCDYQIRSIKCPKHDIYRTITGECNNRKHSHLGSSNRAFARWLPAAYEDGVSVPRGASEGKLYNGFPLPLVRTYSCPDSSTYRRWKQGQVAWEEYRETVQEARDQLHCETDCAFKSPCFPIKFPPDDPRMLRSNLCMPFIQSASVCNPRTFTREQINAVSSFIDASTVYGSEDSVAKSIRNQTDHLGLMAVNQNFTDAGLELLPFENKTKSVCVLTNESLNIPCFKAGDKRVTENLGLSALHTVFLREHNRLVSELRKLNPHWDGEKLYQESRKIVVAIIQIITYRDYLPLLLAEETSKWIPSYSGYNENVDPTVSNVFSLAFRFGHVSVRPFVSRLDDSFQPLGSFSHVPLHLAFCAPWRIIMEGGIDPLIRGMVVDHAKLMKQNQLLVEELQNHLFEQTEVMGLDLAALNMQRGRDHGLPGYNDWRRFCGLSQPRNIDEFSEVLGNSKLAKKFMELYGTPDNIDLWIGAVAEPFVPRGRVGPLLACIIGTQFRNLRDGDRFWWEKPGVFTPQQLHALRKISLSKVFCDNTHIKKIPRDVFKVNSYPENFVDCHEIDTLDLSPWKDEPESVTKGMQLSKVCQK</sequence>
<dbReference type="FunFam" id="1.10.640.10:FF:000001">
    <property type="entry name" value="Peroxidasin homolog"/>
    <property type="match status" value="1"/>
</dbReference>
<comment type="similarity">
    <text evidence="8">Belongs to the peroxidase family. XPO subfamily.</text>
</comment>
<protein>
    <submittedName>
        <fullName evidence="10">Lactoperoxidase</fullName>
    </submittedName>
</protein>